<dbReference type="InterPro" id="IPR016205">
    <property type="entry name" value="Glycerol_DH"/>
</dbReference>
<protein>
    <recommendedName>
        <fullName evidence="7">Glycerol dehydrogenase</fullName>
        <ecNumber evidence="6">1.1.1.6</ecNumber>
    </recommendedName>
</protein>
<dbReference type="EC" id="1.1.1.6" evidence="6"/>
<comment type="caution">
    <text evidence="10">The sequence shown here is derived from an EMBL/GenBank/DDBJ whole genome shotgun (WGS) entry which is preliminary data.</text>
</comment>
<evidence type="ECO:0000256" key="7">
    <source>
        <dbReference type="ARBA" id="ARBA00040132"/>
    </source>
</evidence>
<dbReference type="RefSeq" id="WP_344927360.1">
    <property type="nucleotide sequence ID" value="NZ_BAAAYK010000038.1"/>
</dbReference>
<dbReference type="PANTHER" id="PTHR43616">
    <property type="entry name" value="GLYCEROL DEHYDROGENASE"/>
    <property type="match status" value="1"/>
</dbReference>
<evidence type="ECO:0000313" key="10">
    <source>
        <dbReference type="EMBL" id="GAA3358635.1"/>
    </source>
</evidence>
<evidence type="ECO:0000256" key="2">
    <source>
        <dbReference type="ARBA" id="ARBA00022723"/>
    </source>
</evidence>
<dbReference type="InterPro" id="IPR018211">
    <property type="entry name" value="ADH_Fe_CS"/>
</dbReference>
<keyword evidence="3" id="KW-0560">Oxidoreductase</keyword>
<keyword evidence="2" id="KW-0479">Metal-binding</keyword>
<reference evidence="11" key="1">
    <citation type="journal article" date="2019" name="Int. J. Syst. Evol. Microbiol.">
        <title>The Global Catalogue of Microorganisms (GCM) 10K type strain sequencing project: providing services to taxonomists for standard genome sequencing and annotation.</title>
        <authorList>
            <consortium name="The Broad Institute Genomics Platform"/>
            <consortium name="The Broad Institute Genome Sequencing Center for Infectious Disease"/>
            <person name="Wu L."/>
            <person name="Ma J."/>
        </authorList>
    </citation>
    <scope>NUCLEOTIDE SEQUENCE [LARGE SCALE GENOMIC DNA]</scope>
    <source>
        <strain evidence="11">JCM 9687</strain>
    </source>
</reference>
<sequence length="382" mass="38964">MTDTSAALRTLISPGRYVQGRGALDSLGSYVAKLGARPLVLADDVVRGLTENAITASFTAAGLPVLFDRFGGVPTAAESGRVAEAVRAQGADVIVGVGGGAPIDTAKAAGDDTGLPVVSVPTVASTDAPCSALSVVYTADGSFESYRFYHRNPALVLVDTQLVADAPARFLVAGIGDALATWIEARAVRQSNATTMAGGAATRAGAALAQLSWDILHESAIPAVRAVERHLVTPAVEEVVEANTLLSGLGFESGGLAAAHAIHDGLTAVPHTHGLAHGQKVNIGSIAQLILEGRPSSEIHDFVEFTTRVGLPTTLTEAGLGDADDSVLRTAAEAACHPDETIHNLPFPVTADAVVDALKAVEVTGRAVRAEAGLPEPVAPAH</sequence>
<gene>
    <name evidence="10" type="ORF">GCM10020366_31470</name>
</gene>
<evidence type="ECO:0000256" key="4">
    <source>
        <dbReference type="ARBA" id="ARBA00023027"/>
    </source>
</evidence>
<dbReference type="Gene3D" id="1.20.1090.10">
    <property type="entry name" value="Dehydroquinate synthase-like - alpha domain"/>
    <property type="match status" value="1"/>
</dbReference>
<comment type="catalytic activity">
    <reaction evidence="8">
        <text>glycerol + NAD(+) = dihydroxyacetone + NADH + H(+)</text>
        <dbReference type="Rhea" id="RHEA:13769"/>
        <dbReference type="ChEBI" id="CHEBI:15378"/>
        <dbReference type="ChEBI" id="CHEBI:16016"/>
        <dbReference type="ChEBI" id="CHEBI:17754"/>
        <dbReference type="ChEBI" id="CHEBI:57540"/>
        <dbReference type="ChEBI" id="CHEBI:57945"/>
        <dbReference type="EC" id="1.1.1.6"/>
    </reaction>
</comment>
<keyword evidence="4" id="KW-0520">NAD</keyword>
<dbReference type="PROSITE" id="PS00913">
    <property type="entry name" value="ADH_IRON_1"/>
    <property type="match status" value="1"/>
</dbReference>
<accession>A0ABP6RS84</accession>
<dbReference type="InterPro" id="IPR001670">
    <property type="entry name" value="ADH_Fe/GldA"/>
</dbReference>
<evidence type="ECO:0000256" key="6">
    <source>
        <dbReference type="ARBA" id="ARBA00039147"/>
    </source>
</evidence>
<evidence type="ECO:0000256" key="1">
    <source>
        <dbReference type="ARBA" id="ARBA00007358"/>
    </source>
</evidence>
<evidence type="ECO:0000313" key="11">
    <source>
        <dbReference type="Proteomes" id="UP001500483"/>
    </source>
</evidence>
<dbReference type="SUPFAM" id="SSF56796">
    <property type="entry name" value="Dehydroquinate synthase-like"/>
    <property type="match status" value="1"/>
</dbReference>
<keyword evidence="11" id="KW-1185">Reference proteome</keyword>
<dbReference type="EMBL" id="BAAAYK010000038">
    <property type="protein sequence ID" value="GAA3358635.1"/>
    <property type="molecule type" value="Genomic_DNA"/>
</dbReference>
<dbReference type="Gene3D" id="3.40.50.1970">
    <property type="match status" value="1"/>
</dbReference>
<proteinExistence type="inferred from homology"/>
<feature type="domain" description="Alcohol dehydrogenase iron-type/glycerol dehydrogenase GldA" evidence="9">
    <location>
        <begin position="14"/>
        <end position="160"/>
    </location>
</feature>
<dbReference type="PANTHER" id="PTHR43616:SF5">
    <property type="entry name" value="GLYCEROL DEHYDROGENASE 1"/>
    <property type="match status" value="1"/>
</dbReference>
<evidence type="ECO:0000259" key="9">
    <source>
        <dbReference type="Pfam" id="PF00465"/>
    </source>
</evidence>
<organism evidence="10 11">
    <name type="scientific">Saccharopolyspora gregorii</name>
    <dbReference type="NCBI Taxonomy" id="33914"/>
    <lineage>
        <taxon>Bacteria</taxon>
        <taxon>Bacillati</taxon>
        <taxon>Actinomycetota</taxon>
        <taxon>Actinomycetes</taxon>
        <taxon>Pseudonocardiales</taxon>
        <taxon>Pseudonocardiaceae</taxon>
        <taxon>Saccharopolyspora</taxon>
    </lineage>
</organism>
<dbReference type="CDD" id="cd08170">
    <property type="entry name" value="GlyDH"/>
    <property type="match status" value="1"/>
</dbReference>
<evidence type="ECO:0000256" key="8">
    <source>
        <dbReference type="ARBA" id="ARBA00049006"/>
    </source>
</evidence>
<evidence type="ECO:0000256" key="5">
    <source>
        <dbReference type="ARBA" id="ARBA00037918"/>
    </source>
</evidence>
<comment type="pathway">
    <text evidence="5">Polyol metabolism; glycerol fermentation; glycerone phosphate from glycerol (oxidative route): step 1/2.</text>
</comment>
<evidence type="ECO:0000256" key="3">
    <source>
        <dbReference type="ARBA" id="ARBA00023002"/>
    </source>
</evidence>
<dbReference type="PIRSF" id="PIRSF000112">
    <property type="entry name" value="Glycerol_dehydrogenase"/>
    <property type="match status" value="1"/>
</dbReference>
<dbReference type="NCBIfam" id="NF006941">
    <property type="entry name" value="PRK09423.1"/>
    <property type="match status" value="1"/>
</dbReference>
<dbReference type="Pfam" id="PF00465">
    <property type="entry name" value="Fe-ADH"/>
    <property type="match status" value="1"/>
</dbReference>
<dbReference type="Proteomes" id="UP001500483">
    <property type="component" value="Unassembled WGS sequence"/>
</dbReference>
<comment type="similarity">
    <text evidence="1">Belongs to the iron-containing alcohol dehydrogenase family.</text>
</comment>
<name>A0ABP6RS84_9PSEU</name>